<evidence type="ECO:0000256" key="1">
    <source>
        <dbReference type="SAM" id="SignalP"/>
    </source>
</evidence>
<organism evidence="2 3">
    <name type="scientific">Ophiobolus disseminans</name>
    <dbReference type="NCBI Taxonomy" id="1469910"/>
    <lineage>
        <taxon>Eukaryota</taxon>
        <taxon>Fungi</taxon>
        <taxon>Dikarya</taxon>
        <taxon>Ascomycota</taxon>
        <taxon>Pezizomycotina</taxon>
        <taxon>Dothideomycetes</taxon>
        <taxon>Pleosporomycetidae</taxon>
        <taxon>Pleosporales</taxon>
        <taxon>Pleosporineae</taxon>
        <taxon>Phaeosphaeriaceae</taxon>
        <taxon>Ophiobolus</taxon>
    </lineage>
</organism>
<evidence type="ECO:0000313" key="2">
    <source>
        <dbReference type="EMBL" id="KAF2833003.1"/>
    </source>
</evidence>
<dbReference type="EMBL" id="MU006216">
    <property type="protein sequence ID" value="KAF2833003.1"/>
    <property type="molecule type" value="Genomic_DNA"/>
</dbReference>
<keyword evidence="1" id="KW-0732">Signal</keyword>
<dbReference type="Proteomes" id="UP000799424">
    <property type="component" value="Unassembled WGS sequence"/>
</dbReference>
<accession>A0A6A7AIR9</accession>
<sequence length="71" mass="7306">MVAISVGVGLIGVVSCQCLLACLPLKMTSNWVSGGTVMSRVNKESLCCQAVSASESIPSLLQTRLSGVSSF</sequence>
<evidence type="ECO:0008006" key="4">
    <source>
        <dbReference type="Google" id="ProtNLM"/>
    </source>
</evidence>
<feature type="chain" id="PRO_5025689565" description="Secreted protein" evidence="1">
    <location>
        <begin position="17"/>
        <end position="71"/>
    </location>
</feature>
<name>A0A6A7AIR9_9PLEO</name>
<keyword evidence="3" id="KW-1185">Reference proteome</keyword>
<reference evidence="2" key="1">
    <citation type="journal article" date="2020" name="Stud. Mycol.">
        <title>101 Dothideomycetes genomes: a test case for predicting lifestyles and emergence of pathogens.</title>
        <authorList>
            <person name="Haridas S."/>
            <person name="Albert R."/>
            <person name="Binder M."/>
            <person name="Bloem J."/>
            <person name="Labutti K."/>
            <person name="Salamov A."/>
            <person name="Andreopoulos B."/>
            <person name="Baker S."/>
            <person name="Barry K."/>
            <person name="Bills G."/>
            <person name="Bluhm B."/>
            <person name="Cannon C."/>
            <person name="Castanera R."/>
            <person name="Culley D."/>
            <person name="Daum C."/>
            <person name="Ezra D."/>
            <person name="Gonzalez J."/>
            <person name="Henrissat B."/>
            <person name="Kuo A."/>
            <person name="Liang C."/>
            <person name="Lipzen A."/>
            <person name="Lutzoni F."/>
            <person name="Magnuson J."/>
            <person name="Mondo S."/>
            <person name="Nolan M."/>
            <person name="Ohm R."/>
            <person name="Pangilinan J."/>
            <person name="Park H.-J."/>
            <person name="Ramirez L."/>
            <person name="Alfaro M."/>
            <person name="Sun H."/>
            <person name="Tritt A."/>
            <person name="Yoshinaga Y."/>
            <person name="Zwiers L.-H."/>
            <person name="Turgeon B."/>
            <person name="Goodwin S."/>
            <person name="Spatafora J."/>
            <person name="Crous P."/>
            <person name="Grigoriev I."/>
        </authorList>
    </citation>
    <scope>NUCLEOTIDE SEQUENCE</scope>
    <source>
        <strain evidence="2">CBS 113818</strain>
    </source>
</reference>
<protein>
    <recommendedName>
        <fullName evidence="4">Secreted protein</fullName>
    </recommendedName>
</protein>
<proteinExistence type="predicted"/>
<gene>
    <name evidence="2" type="ORF">CC86DRAFT_3522</name>
</gene>
<dbReference type="AlphaFoldDB" id="A0A6A7AIR9"/>
<feature type="signal peptide" evidence="1">
    <location>
        <begin position="1"/>
        <end position="16"/>
    </location>
</feature>
<evidence type="ECO:0000313" key="3">
    <source>
        <dbReference type="Proteomes" id="UP000799424"/>
    </source>
</evidence>